<reference evidence="2" key="1">
    <citation type="submission" date="2016-04" db="EMBL/GenBank/DDBJ databases">
        <authorList>
            <person name="Evans L.H."/>
            <person name="Alamgir A."/>
            <person name="Owens N."/>
            <person name="Weber N.D."/>
            <person name="Virtaneva K."/>
            <person name="Barbian K."/>
            <person name="Babar A."/>
            <person name="Rosenke K."/>
        </authorList>
    </citation>
    <scope>NUCLEOTIDE SEQUENCE</scope>
    <source>
        <strain evidence="2">86-1</strain>
    </source>
</reference>
<keyword evidence="1" id="KW-1133">Transmembrane helix</keyword>
<accession>A0A212JRP8</accession>
<dbReference type="EMBL" id="FLUM01000003">
    <property type="protein sequence ID" value="SBW02097.1"/>
    <property type="molecule type" value="Genomic_DNA"/>
</dbReference>
<dbReference type="AlphaFoldDB" id="A0A212JRP8"/>
<feature type="transmembrane region" description="Helical" evidence="1">
    <location>
        <begin position="20"/>
        <end position="39"/>
    </location>
</feature>
<gene>
    <name evidence="2" type="ORF">KL86DYS1_30186</name>
</gene>
<evidence type="ECO:0000256" key="1">
    <source>
        <dbReference type="SAM" id="Phobius"/>
    </source>
</evidence>
<sequence length="56" mass="7043">MDEINKCNVFLNDIDFYKSYFTYIFNYKIIIFINMSFYIDFFLEKLYHISCFEAFF</sequence>
<keyword evidence="1" id="KW-0812">Transmembrane</keyword>
<organism evidence="2">
    <name type="scientific">uncultured Dysgonomonas sp</name>
    <dbReference type="NCBI Taxonomy" id="206096"/>
    <lineage>
        <taxon>Bacteria</taxon>
        <taxon>Pseudomonadati</taxon>
        <taxon>Bacteroidota</taxon>
        <taxon>Bacteroidia</taxon>
        <taxon>Bacteroidales</taxon>
        <taxon>Dysgonomonadaceae</taxon>
        <taxon>Dysgonomonas</taxon>
        <taxon>environmental samples</taxon>
    </lineage>
</organism>
<proteinExistence type="predicted"/>
<evidence type="ECO:0000313" key="2">
    <source>
        <dbReference type="EMBL" id="SBW02097.1"/>
    </source>
</evidence>
<keyword evidence="1" id="KW-0472">Membrane</keyword>
<name>A0A212JRP8_9BACT</name>
<protein>
    <submittedName>
        <fullName evidence="2">Uncharacterized protein</fullName>
    </submittedName>
</protein>